<name>A0A402A6G7_9CHLR</name>
<dbReference type="RefSeq" id="WP_126582276.1">
    <property type="nucleotide sequence ID" value="NZ_BIFR01000002.1"/>
</dbReference>
<keyword evidence="1" id="KW-0677">Repeat</keyword>
<keyword evidence="4" id="KW-1185">Reference proteome</keyword>
<dbReference type="EMBL" id="BIFR01000002">
    <property type="protein sequence ID" value="GCE14737.1"/>
    <property type="molecule type" value="Genomic_DNA"/>
</dbReference>
<dbReference type="Pfam" id="PF02985">
    <property type="entry name" value="HEAT"/>
    <property type="match status" value="1"/>
</dbReference>
<evidence type="ECO:0000256" key="1">
    <source>
        <dbReference type="ARBA" id="ARBA00022737"/>
    </source>
</evidence>
<feature type="region of interest" description="Disordered" evidence="2">
    <location>
        <begin position="117"/>
        <end position="141"/>
    </location>
</feature>
<dbReference type="InterPro" id="IPR016024">
    <property type="entry name" value="ARM-type_fold"/>
</dbReference>
<dbReference type="CDD" id="cd20694">
    <property type="entry name" value="CdiI_Ct-like"/>
    <property type="match status" value="2"/>
</dbReference>
<evidence type="ECO:0000313" key="4">
    <source>
        <dbReference type="Proteomes" id="UP000287352"/>
    </source>
</evidence>
<protein>
    <submittedName>
        <fullName evidence="3">Uncharacterized protein</fullName>
    </submittedName>
</protein>
<feature type="compositionally biased region" description="Acidic residues" evidence="2">
    <location>
        <begin position="128"/>
        <end position="137"/>
    </location>
</feature>
<evidence type="ECO:0000313" key="3">
    <source>
        <dbReference type="EMBL" id="GCE14737.1"/>
    </source>
</evidence>
<gene>
    <name evidence="3" type="ORF">KTT_45960</name>
</gene>
<dbReference type="AlphaFoldDB" id="A0A402A6G7"/>
<dbReference type="InterPro" id="IPR000357">
    <property type="entry name" value="HEAT"/>
</dbReference>
<dbReference type="OrthoDB" id="1454357at2"/>
<organism evidence="3 4">
    <name type="scientific">Tengunoibacter tsumagoiensis</name>
    <dbReference type="NCBI Taxonomy" id="2014871"/>
    <lineage>
        <taxon>Bacteria</taxon>
        <taxon>Bacillati</taxon>
        <taxon>Chloroflexota</taxon>
        <taxon>Ktedonobacteria</taxon>
        <taxon>Ktedonobacterales</taxon>
        <taxon>Dictyobacteraceae</taxon>
        <taxon>Tengunoibacter</taxon>
    </lineage>
</organism>
<dbReference type="InterPro" id="IPR049796">
    <property type="entry name" value="CdiI_Ct-like"/>
</dbReference>
<reference evidence="4" key="1">
    <citation type="submission" date="2018-12" db="EMBL/GenBank/DDBJ databases">
        <title>Tengunoibacter tsumagoiensis gen. nov., sp. nov., Dictyobacter kobayashii sp. nov., D. alpinus sp. nov., and D. joshuensis sp. nov. and description of Dictyobacteraceae fam. nov. within the order Ktedonobacterales isolated from Tengu-no-mugimeshi.</title>
        <authorList>
            <person name="Wang C.M."/>
            <person name="Zheng Y."/>
            <person name="Sakai Y."/>
            <person name="Toyoda A."/>
            <person name="Minakuchi Y."/>
            <person name="Abe K."/>
            <person name="Yokota A."/>
            <person name="Yabe S."/>
        </authorList>
    </citation>
    <scope>NUCLEOTIDE SEQUENCE [LARGE SCALE GENOMIC DNA]</scope>
    <source>
        <strain evidence="4">Uno3</strain>
    </source>
</reference>
<comment type="caution">
    <text evidence="3">The sequence shown here is derived from an EMBL/GenBank/DDBJ whole genome shotgun (WGS) entry which is preliminary data.</text>
</comment>
<evidence type="ECO:0000256" key="2">
    <source>
        <dbReference type="SAM" id="MobiDB-lite"/>
    </source>
</evidence>
<dbReference type="SUPFAM" id="SSF48371">
    <property type="entry name" value="ARM repeat"/>
    <property type="match status" value="1"/>
</dbReference>
<dbReference type="InterPro" id="IPR011989">
    <property type="entry name" value="ARM-like"/>
</dbReference>
<dbReference type="CDD" id="cd20695">
    <property type="entry name" value="CdiA-CT_5T87E_Ct"/>
    <property type="match status" value="1"/>
</dbReference>
<feature type="compositionally biased region" description="Basic and acidic residues" evidence="2">
    <location>
        <begin position="117"/>
        <end position="127"/>
    </location>
</feature>
<dbReference type="Proteomes" id="UP000287352">
    <property type="component" value="Unassembled WGS sequence"/>
</dbReference>
<accession>A0A402A6G7</accession>
<proteinExistence type="predicted"/>
<sequence length="372" mass="42100">MDDADIVSNLEEPEKIFQSDDIVKICQTLVHLALHDSDWKKVEGYCLELLEHPDAGVRMVAATCIGHLARIHQQLDLDLVLPALYRHQSDTGKYVAGNVNNALDDIEIFMKVPVKHDPSMVRNRPPEEDSEEEEEDEERRLLTPEEVEQAFRSGEALKIERTLMNLAFLDPDWRRTEGYCLQFLEHSDSSVRGVAAQCISQIIYNQHHIDVEPARRALLSHQTDASKYVVRMVRNALIAIDHFEEKSKETSSTEESQMKHPIDQNEAGMKETGMNEIDITPKNGQLALNNSVSIQGNKEHRIGIDPEVGELVEFEKGEGGKFQGRVRTWLQLTEPMRTALIDSGIITEQGDIIQRDKRGNITGYGKNVISSL</sequence>
<dbReference type="Gene3D" id="1.25.10.10">
    <property type="entry name" value="Leucine-rich Repeat Variant"/>
    <property type="match status" value="1"/>
</dbReference>